<keyword evidence="3 7" id="KW-0479">Metal-binding</keyword>
<evidence type="ECO:0000256" key="4">
    <source>
        <dbReference type="ARBA" id="ARBA00022801"/>
    </source>
</evidence>
<dbReference type="InterPro" id="IPR024080">
    <property type="entry name" value="Neurolysin/TOP_N"/>
</dbReference>
<dbReference type="GO" id="GO:0006518">
    <property type="term" value="P:peptide metabolic process"/>
    <property type="evidence" value="ECO:0007669"/>
    <property type="project" value="TreeGrafter"/>
</dbReference>
<dbReference type="GeneID" id="18169713"/>
<dbReference type="eggNOG" id="KOG2089">
    <property type="taxonomic scope" value="Eukaryota"/>
</dbReference>
<accession>G3JR07</accession>
<dbReference type="Pfam" id="PF01432">
    <property type="entry name" value="Peptidase_M3"/>
    <property type="match status" value="1"/>
</dbReference>
<reference evidence="9 10" key="1">
    <citation type="journal article" date="2011" name="Genome Biol.">
        <title>Genome sequence of the insect pathogenic fungus Cordyceps militaris, a valued traditional Chinese medicine.</title>
        <authorList>
            <person name="Zheng P."/>
            <person name="Xia Y."/>
            <person name="Xiao G."/>
            <person name="Xiong C."/>
            <person name="Hu X."/>
            <person name="Zhang S."/>
            <person name="Zheng H."/>
            <person name="Huang Y."/>
            <person name="Zhou Y."/>
            <person name="Wang S."/>
            <person name="Zhao G.P."/>
            <person name="Liu X."/>
            <person name="St Leger R.J."/>
            <person name="Wang C."/>
        </authorList>
    </citation>
    <scope>NUCLEOTIDE SEQUENCE [LARGE SCALE GENOMIC DNA]</scope>
    <source>
        <strain evidence="9 10">CM01</strain>
    </source>
</reference>
<dbReference type="OrthoDB" id="534666at2759"/>
<dbReference type="GO" id="GO:0006508">
    <property type="term" value="P:proteolysis"/>
    <property type="evidence" value="ECO:0007669"/>
    <property type="project" value="UniProtKB-KW"/>
</dbReference>
<dbReference type="Gene3D" id="3.40.390.10">
    <property type="entry name" value="Collagenase (Catalytic Domain)"/>
    <property type="match status" value="1"/>
</dbReference>
<dbReference type="Gene3D" id="1.20.1050.40">
    <property type="entry name" value="Endopeptidase. Chain P, domain 1"/>
    <property type="match status" value="1"/>
</dbReference>
<evidence type="ECO:0000256" key="3">
    <source>
        <dbReference type="ARBA" id="ARBA00022723"/>
    </source>
</evidence>
<comment type="cofactor">
    <cofactor evidence="7">
        <name>Zn(2+)</name>
        <dbReference type="ChEBI" id="CHEBI:29105"/>
    </cofactor>
    <text evidence="7">Binds 1 zinc ion.</text>
</comment>
<protein>
    <submittedName>
        <fullName evidence="9">Metallopeptidase MepB</fullName>
    </submittedName>
</protein>
<evidence type="ECO:0000256" key="6">
    <source>
        <dbReference type="ARBA" id="ARBA00023049"/>
    </source>
</evidence>
<dbReference type="Proteomes" id="UP000001610">
    <property type="component" value="Unassembled WGS sequence"/>
</dbReference>
<organism evidence="9 10">
    <name type="scientific">Cordyceps militaris (strain CM01)</name>
    <name type="common">Caterpillar fungus</name>
    <dbReference type="NCBI Taxonomy" id="983644"/>
    <lineage>
        <taxon>Eukaryota</taxon>
        <taxon>Fungi</taxon>
        <taxon>Dikarya</taxon>
        <taxon>Ascomycota</taxon>
        <taxon>Pezizomycotina</taxon>
        <taxon>Sordariomycetes</taxon>
        <taxon>Hypocreomycetidae</taxon>
        <taxon>Hypocreales</taxon>
        <taxon>Cordycipitaceae</taxon>
        <taxon>Cordyceps</taxon>
    </lineage>
</organism>
<dbReference type="InterPro" id="IPR045090">
    <property type="entry name" value="Pept_M3A_M3B"/>
</dbReference>
<dbReference type="KEGG" id="cmt:CCM_07703"/>
<name>G3JR07_CORMM</name>
<dbReference type="RefSeq" id="XP_006672906.1">
    <property type="nucleotide sequence ID" value="XM_006672843.1"/>
</dbReference>
<dbReference type="InterPro" id="IPR024077">
    <property type="entry name" value="Neurolysin/TOP_dom2"/>
</dbReference>
<keyword evidence="6 7" id="KW-0482">Metalloprotease</keyword>
<dbReference type="HOGENOM" id="CLU_001805_1_2_1"/>
<evidence type="ECO:0000313" key="9">
    <source>
        <dbReference type="EMBL" id="EGX89451.1"/>
    </source>
</evidence>
<proteinExistence type="inferred from homology"/>
<dbReference type="PANTHER" id="PTHR11804">
    <property type="entry name" value="PROTEASE M3 THIMET OLIGOPEPTIDASE-RELATED"/>
    <property type="match status" value="1"/>
</dbReference>
<keyword evidence="4 7" id="KW-0378">Hydrolase</keyword>
<dbReference type="GO" id="GO:0004222">
    <property type="term" value="F:metalloendopeptidase activity"/>
    <property type="evidence" value="ECO:0007669"/>
    <property type="project" value="InterPro"/>
</dbReference>
<dbReference type="VEuPathDB" id="FungiDB:CCM_07703"/>
<comment type="similarity">
    <text evidence="1 7">Belongs to the peptidase M3 family.</text>
</comment>
<evidence type="ECO:0000256" key="7">
    <source>
        <dbReference type="RuleBase" id="RU003435"/>
    </source>
</evidence>
<evidence type="ECO:0000256" key="5">
    <source>
        <dbReference type="ARBA" id="ARBA00022833"/>
    </source>
</evidence>
<dbReference type="EMBL" id="JH126404">
    <property type="protein sequence ID" value="EGX89451.1"/>
    <property type="molecule type" value="Genomic_DNA"/>
</dbReference>
<keyword evidence="5 7" id="KW-0862">Zinc</keyword>
<evidence type="ECO:0000256" key="2">
    <source>
        <dbReference type="ARBA" id="ARBA00022670"/>
    </source>
</evidence>
<dbReference type="GO" id="GO:0005758">
    <property type="term" value="C:mitochondrial intermembrane space"/>
    <property type="evidence" value="ECO:0007669"/>
    <property type="project" value="TreeGrafter"/>
</dbReference>
<dbReference type="InterPro" id="IPR001567">
    <property type="entry name" value="Pept_M3A_M3B_dom"/>
</dbReference>
<evidence type="ECO:0000256" key="1">
    <source>
        <dbReference type="ARBA" id="ARBA00006040"/>
    </source>
</evidence>
<dbReference type="Gene3D" id="1.10.1370.10">
    <property type="entry name" value="Neurolysin, domain 3"/>
    <property type="match status" value="1"/>
</dbReference>
<dbReference type="SUPFAM" id="SSF55486">
    <property type="entry name" value="Metalloproteases ('zincins'), catalytic domain"/>
    <property type="match status" value="1"/>
</dbReference>
<evidence type="ECO:0000313" key="10">
    <source>
        <dbReference type="Proteomes" id="UP000001610"/>
    </source>
</evidence>
<gene>
    <name evidence="9" type="ORF">CCM_07703</name>
</gene>
<sequence>MVPIEAKNSAMGFPQPLPRIPPADEIIPAIDRIIARFQAARDSILENVTVENASFDTVMGPVANVENETIGEIGVLWMLQYGAPDRATQDVFAQARQRFIKAEASWNSSDNMYTLLLAARNKAEPLDEESQLLLDKTLLQYKLAGCGITGQEQKQKFVQDSLDLDALLVRVQRNISQESGGVEFANEDLQDLPAHELDRLQKHQQSATTFVPFSNGGTDAVLTFASNPGIRKRMYIADQNKLQSNIPLMQDIVARRHELAERLGYRSHGERRMETRLLKSPAQVRQLLEQLTDGLMKRGRLELDLLLKTRLADLQKLDSNTGDKQNAGFPPWDLKYYQRLVRKERKIDEFLISEYFPLETAIPAMLRVFETAMGLQFVEIPKSEMSDSNLWHETVTVFGVWDKPRDDQNFVGYLYFDLLWREHKFRGGHNVTMEFGFEQSNGQRKYPSTIVMTAFPAAKDDGCVLLKHHQLLTLFHELGHAVHSLVSRTTYSRFHGTSLPPDFVEIPSLMLENWCWVPSMLQSMSTHYSYLRPEYREKWKRENPDTPDPSKQLPANLAHALAKHRYADAGLFYSRQLSISLFDLEIHSPKSAQAAKNLNVQKLWYDIRQKTEGLDFTDVKATGSELVAFNHLVGGYDMAYYSYLCCSSLAQDLFESVFAADPMSVDAWARYRRTLLLPGGGRADLMQLLEDMLGHPPNTGALIKVLESANL</sequence>
<dbReference type="InterPro" id="IPR024079">
    <property type="entry name" value="MetalloPept_cat_dom_sf"/>
</dbReference>
<keyword evidence="2 7" id="KW-0645">Protease</keyword>
<dbReference type="PANTHER" id="PTHR11804:SF84">
    <property type="entry name" value="SACCHAROLYSIN"/>
    <property type="match status" value="1"/>
</dbReference>
<keyword evidence="10" id="KW-1185">Reference proteome</keyword>
<dbReference type="InParanoid" id="G3JR07"/>
<evidence type="ECO:0000259" key="8">
    <source>
        <dbReference type="Pfam" id="PF01432"/>
    </source>
</evidence>
<dbReference type="AlphaFoldDB" id="G3JR07"/>
<feature type="domain" description="Peptidase M3A/M3B catalytic" evidence="8">
    <location>
        <begin position="223"/>
        <end position="705"/>
    </location>
</feature>
<dbReference type="CDD" id="cd06455">
    <property type="entry name" value="M3A_TOP"/>
    <property type="match status" value="1"/>
</dbReference>
<dbReference type="OMA" id="QLAMIDM"/>
<dbReference type="GO" id="GO:0046872">
    <property type="term" value="F:metal ion binding"/>
    <property type="evidence" value="ECO:0007669"/>
    <property type="project" value="UniProtKB-UniRule"/>
</dbReference>